<dbReference type="CDD" id="cd06170">
    <property type="entry name" value="LuxR_C_like"/>
    <property type="match status" value="1"/>
</dbReference>
<dbReference type="InterPro" id="IPR016032">
    <property type="entry name" value="Sig_transdc_resp-reg_C-effctor"/>
</dbReference>
<dbReference type="Pfam" id="PF00196">
    <property type="entry name" value="GerE"/>
    <property type="match status" value="1"/>
</dbReference>
<evidence type="ECO:0000256" key="1">
    <source>
        <dbReference type="ARBA" id="ARBA00023015"/>
    </source>
</evidence>
<evidence type="ECO:0000259" key="4">
    <source>
        <dbReference type="PROSITE" id="PS50043"/>
    </source>
</evidence>
<keyword evidence="3" id="KW-0804">Transcription</keyword>
<reference evidence="5 6" key="1">
    <citation type="submission" date="2016-10" db="EMBL/GenBank/DDBJ databases">
        <authorList>
            <person name="Varghese N."/>
            <person name="Submissions S."/>
        </authorList>
    </citation>
    <scope>NUCLEOTIDE SEQUENCE [LARGE SCALE GENOMIC DNA]</scope>
    <source>
        <strain evidence="5 6">WCP15</strain>
    </source>
</reference>
<evidence type="ECO:0000313" key="6">
    <source>
        <dbReference type="Proteomes" id="UP000199135"/>
    </source>
</evidence>
<name>A0A1H6I3R6_9ACTN</name>
<dbReference type="SMART" id="SM00421">
    <property type="entry name" value="HTH_LUXR"/>
    <property type="match status" value="1"/>
</dbReference>
<proteinExistence type="predicted"/>
<evidence type="ECO:0000256" key="3">
    <source>
        <dbReference type="ARBA" id="ARBA00023163"/>
    </source>
</evidence>
<dbReference type="InterPro" id="IPR036388">
    <property type="entry name" value="WH-like_DNA-bd_sf"/>
</dbReference>
<dbReference type="PANTHER" id="PTHR44688">
    <property type="entry name" value="DNA-BINDING TRANSCRIPTIONAL ACTIVATOR DEVR_DOSR"/>
    <property type="match status" value="1"/>
</dbReference>
<sequence>MAICMLLADATSLDPVYQMLYGGTESEAGHVLLYYVVKRNVFEIVLICVCTTAAVRNASEILALRFSQAQPTHDEERGSELRLARFSERHALSKREQDILPELLRGDSYQKIASELFISVGTVKSHASHIYAKTRTGGRKRLIQAYWQE</sequence>
<accession>A0A1H6I3R6</accession>
<keyword evidence="2" id="KW-0238">DNA-binding</keyword>
<dbReference type="PANTHER" id="PTHR44688:SF16">
    <property type="entry name" value="DNA-BINDING TRANSCRIPTIONAL ACTIVATOR DEVR_DOSR"/>
    <property type="match status" value="1"/>
</dbReference>
<dbReference type="Proteomes" id="UP000199135">
    <property type="component" value="Unassembled WGS sequence"/>
</dbReference>
<dbReference type="EMBL" id="FNWT01000002">
    <property type="protein sequence ID" value="SEH43541.1"/>
    <property type="molecule type" value="Genomic_DNA"/>
</dbReference>
<dbReference type="InterPro" id="IPR000792">
    <property type="entry name" value="Tscrpt_reg_LuxR_C"/>
</dbReference>
<evidence type="ECO:0000313" key="5">
    <source>
        <dbReference type="EMBL" id="SEH43541.1"/>
    </source>
</evidence>
<feature type="domain" description="HTH luxR-type" evidence="4">
    <location>
        <begin position="85"/>
        <end position="149"/>
    </location>
</feature>
<dbReference type="SUPFAM" id="SSF46894">
    <property type="entry name" value="C-terminal effector domain of the bipartite response regulators"/>
    <property type="match status" value="1"/>
</dbReference>
<dbReference type="PRINTS" id="PR00038">
    <property type="entry name" value="HTHLUXR"/>
</dbReference>
<dbReference type="RefSeq" id="WP_078687040.1">
    <property type="nucleotide sequence ID" value="NZ_FNWT01000002.1"/>
</dbReference>
<keyword evidence="6" id="KW-1185">Reference proteome</keyword>
<protein>
    <submittedName>
        <fullName evidence="5">Regulatory protein, luxR family</fullName>
    </submittedName>
</protein>
<comment type="caution">
    <text evidence="5">The sequence shown here is derived from an EMBL/GenBank/DDBJ whole genome shotgun (WGS) entry which is preliminary data.</text>
</comment>
<dbReference type="Gene3D" id="1.10.10.10">
    <property type="entry name" value="Winged helix-like DNA-binding domain superfamily/Winged helix DNA-binding domain"/>
    <property type="match status" value="1"/>
</dbReference>
<gene>
    <name evidence="5" type="ORF">SAMN05216447_102158</name>
</gene>
<keyword evidence="1" id="KW-0805">Transcription regulation</keyword>
<dbReference type="PROSITE" id="PS00622">
    <property type="entry name" value="HTH_LUXR_1"/>
    <property type="match status" value="1"/>
</dbReference>
<dbReference type="PROSITE" id="PS50043">
    <property type="entry name" value="HTH_LUXR_2"/>
    <property type="match status" value="1"/>
</dbReference>
<evidence type="ECO:0000256" key="2">
    <source>
        <dbReference type="ARBA" id="ARBA00023125"/>
    </source>
</evidence>
<organism evidence="5 6">
    <name type="scientific">Parafannyhessea umbonata</name>
    <dbReference type="NCBI Taxonomy" id="604330"/>
    <lineage>
        <taxon>Bacteria</taxon>
        <taxon>Bacillati</taxon>
        <taxon>Actinomycetota</taxon>
        <taxon>Coriobacteriia</taxon>
        <taxon>Coriobacteriales</taxon>
        <taxon>Atopobiaceae</taxon>
        <taxon>Parafannyhessea</taxon>
    </lineage>
</organism>